<dbReference type="GeneID" id="108041550"/>
<dbReference type="InterPro" id="IPR014890">
    <property type="entry name" value="c-SKI_SMAD4-bd_dom"/>
</dbReference>
<evidence type="ECO:0000313" key="9">
    <source>
        <dbReference type="EnsemblMetazoa" id="XP_044316601.1"/>
    </source>
</evidence>
<dbReference type="SMART" id="SM01046">
    <property type="entry name" value="c-SKI_SMAD_bind"/>
    <property type="match status" value="1"/>
</dbReference>
<dbReference type="CTD" id="43835"/>
<dbReference type="InterPro" id="IPR003380">
    <property type="entry name" value="SKI/SNO/DAC"/>
</dbReference>
<feature type="domain" description="c-SKI SMAD4-binding" evidence="8">
    <location>
        <begin position="135"/>
        <end position="228"/>
    </location>
</feature>
<dbReference type="GO" id="GO:0046332">
    <property type="term" value="F:SMAD binding"/>
    <property type="evidence" value="ECO:0007669"/>
    <property type="project" value="InterPro"/>
</dbReference>
<dbReference type="RefSeq" id="XP_016974965.1">
    <property type="nucleotide sequence ID" value="XM_017119476.1"/>
</dbReference>
<evidence type="ECO:0000256" key="2">
    <source>
        <dbReference type="ARBA" id="ARBA00009513"/>
    </source>
</evidence>
<keyword evidence="5" id="KW-0804">Transcription</keyword>
<name>A0A6P4EAB2_DRORH</name>
<reference evidence="9" key="3">
    <citation type="submission" date="2025-05" db="UniProtKB">
        <authorList>
            <consortium name="EnsemblMetazoa"/>
        </authorList>
    </citation>
    <scope>IDENTIFICATION</scope>
</reference>
<keyword evidence="4" id="KW-0805">Transcription regulation</keyword>
<dbReference type="Proteomes" id="UP001652680">
    <property type="component" value="Unassembled WGS sequence"/>
</dbReference>
<organism evidence="11">
    <name type="scientific">Drosophila rhopaloa</name>
    <name type="common">Fruit fly</name>
    <dbReference type="NCBI Taxonomy" id="1041015"/>
    <lineage>
        <taxon>Eukaryota</taxon>
        <taxon>Metazoa</taxon>
        <taxon>Ecdysozoa</taxon>
        <taxon>Arthropoda</taxon>
        <taxon>Hexapoda</taxon>
        <taxon>Insecta</taxon>
        <taxon>Pterygota</taxon>
        <taxon>Neoptera</taxon>
        <taxon>Endopterygota</taxon>
        <taxon>Diptera</taxon>
        <taxon>Brachycera</taxon>
        <taxon>Muscomorpha</taxon>
        <taxon>Ephydroidea</taxon>
        <taxon>Drosophilidae</taxon>
        <taxon>Drosophila</taxon>
        <taxon>Sophophora</taxon>
    </lineage>
</organism>
<gene>
    <name evidence="11" type="primary">LOC108041550</name>
    <name evidence="9" type="synonym">108041550</name>
</gene>
<dbReference type="RefSeq" id="XP_044316601.1">
    <property type="nucleotide sequence ID" value="XM_044460666.1"/>
</dbReference>
<dbReference type="InterPro" id="IPR010919">
    <property type="entry name" value="SAND-like_dom_sf"/>
</dbReference>
<evidence type="ECO:0000256" key="4">
    <source>
        <dbReference type="ARBA" id="ARBA00023015"/>
    </source>
</evidence>
<dbReference type="EnsemblMetazoa" id="XM_044460666.1">
    <property type="protein sequence ID" value="XP_044316601.1"/>
    <property type="gene ID" value="LOC108041550"/>
</dbReference>
<dbReference type="GO" id="GO:0005634">
    <property type="term" value="C:nucleus"/>
    <property type="evidence" value="ECO:0007669"/>
    <property type="project" value="UniProtKB-SubCell"/>
</dbReference>
<dbReference type="Pfam" id="PF02437">
    <property type="entry name" value="Ski_Sno_DHD"/>
    <property type="match status" value="1"/>
</dbReference>
<evidence type="ECO:0000256" key="5">
    <source>
        <dbReference type="ARBA" id="ARBA00023163"/>
    </source>
</evidence>
<reference evidence="10" key="1">
    <citation type="journal article" date="2021" name="Elife">
        <title>Highly contiguous assemblies of 101 drosophilid genomes.</title>
        <authorList>
            <person name="Kim B.Y."/>
            <person name="Wang J.R."/>
            <person name="Miller D.E."/>
            <person name="Barmina O."/>
            <person name="Delaney E."/>
            <person name="Thompson A."/>
            <person name="Comeault A.A."/>
            <person name="Peede D."/>
            <person name="D'Agostino E.R."/>
            <person name="Pelaez J."/>
            <person name="Aguilar J.M."/>
            <person name="Haji D."/>
            <person name="Matsunaga T."/>
            <person name="Armstrong E.E."/>
            <person name="Zych M."/>
            <person name="Ogawa Y."/>
            <person name="Stamenkovic-Radak M."/>
            <person name="Jelic M."/>
            <person name="Veselinovic M.S."/>
            <person name="Tanaskovic M."/>
            <person name="Eric P."/>
            <person name="Gao J.J."/>
            <person name="Katoh T.K."/>
            <person name="Toda M.J."/>
            <person name="Watabe H."/>
            <person name="Watada M."/>
            <person name="Davis J.S."/>
            <person name="Moyle L.C."/>
            <person name="Manoli G."/>
            <person name="Bertolini E."/>
            <person name="Kostal V."/>
            <person name="Hawley R.S."/>
            <person name="Takahashi A."/>
            <person name="Jones C.D."/>
            <person name="Price D.K."/>
            <person name="Whiteman N."/>
            <person name="Kopp A."/>
            <person name="Matute D.R."/>
            <person name="Petrov D.A."/>
        </authorList>
    </citation>
    <scope>NUCLEOTIDE SEQUENCE [LARGE SCALE GENOMIC DNA]</scope>
</reference>
<evidence type="ECO:0000313" key="10">
    <source>
        <dbReference type="Proteomes" id="UP001652680"/>
    </source>
</evidence>
<dbReference type="InterPro" id="IPR009061">
    <property type="entry name" value="DNA-bd_dom_put_sf"/>
</dbReference>
<dbReference type="RefSeq" id="XP_044316602.1">
    <property type="nucleotide sequence ID" value="XM_044460667.1"/>
</dbReference>
<dbReference type="Gene3D" id="3.10.260.20">
    <property type="entry name" value="Ski"/>
    <property type="match status" value="1"/>
</dbReference>
<dbReference type="GO" id="GO:0000122">
    <property type="term" value="P:negative regulation of transcription by RNA polymerase II"/>
    <property type="evidence" value="ECO:0007669"/>
    <property type="project" value="TreeGrafter"/>
</dbReference>
<evidence type="ECO:0000256" key="3">
    <source>
        <dbReference type="ARBA" id="ARBA00022491"/>
    </source>
</evidence>
<protein>
    <submittedName>
        <fullName evidence="11">Uncharacterized protein LOC108041550</fullName>
    </submittedName>
</protein>
<dbReference type="GO" id="GO:0030514">
    <property type="term" value="P:negative regulation of BMP signaling pathway"/>
    <property type="evidence" value="ECO:0007669"/>
    <property type="project" value="TreeGrafter"/>
</dbReference>
<dbReference type="Pfam" id="PF08782">
    <property type="entry name" value="c-SKI_SMAD_bind"/>
    <property type="match status" value="1"/>
</dbReference>
<accession>A0A6P4EAB2</accession>
<dbReference type="GO" id="GO:0000981">
    <property type="term" value="F:DNA-binding transcription factor activity, RNA polymerase II-specific"/>
    <property type="evidence" value="ECO:0007669"/>
    <property type="project" value="TreeGrafter"/>
</dbReference>
<keyword evidence="6" id="KW-0539">Nucleus</keyword>
<keyword evidence="3" id="KW-0678">Repressor</keyword>
<reference evidence="11" key="2">
    <citation type="submission" date="2025-04" db="UniProtKB">
        <authorList>
            <consortium name="RefSeq"/>
        </authorList>
    </citation>
    <scope>IDENTIFICATION</scope>
</reference>
<feature type="region of interest" description="Disordered" evidence="7">
    <location>
        <begin position="238"/>
        <end position="288"/>
    </location>
</feature>
<dbReference type="SUPFAM" id="SSF63763">
    <property type="entry name" value="SAND domain-like"/>
    <property type="match status" value="1"/>
</dbReference>
<proteinExistence type="inferred from homology"/>
<dbReference type="GO" id="GO:0005737">
    <property type="term" value="C:cytoplasm"/>
    <property type="evidence" value="ECO:0007669"/>
    <property type="project" value="TreeGrafter"/>
</dbReference>
<dbReference type="InterPro" id="IPR037000">
    <property type="entry name" value="Ski_DNA-bd_sf"/>
</dbReference>
<dbReference type="PANTHER" id="PTHR10005:SF26">
    <property type="entry name" value="CORL"/>
    <property type="match status" value="1"/>
</dbReference>
<dbReference type="PANTHER" id="PTHR10005">
    <property type="entry name" value="SKI ONCOGENE-RELATED"/>
    <property type="match status" value="1"/>
</dbReference>
<dbReference type="GO" id="GO:0005667">
    <property type="term" value="C:transcription regulator complex"/>
    <property type="evidence" value="ECO:0007669"/>
    <property type="project" value="TreeGrafter"/>
</dbReference>
<dbReference type="InterPro" id="IPR023216">
    <property type="entry name" value="Tscrpt_reg_SKI_SnoN"/>
</dbReference>
<evidence type="ECO:0000313" key="11">
    <source>
        <dbReference type="RefSeq" id="XP_016974965.1"/>
    </source>
</evidence>
<keyword evidence="10" id="KW-1185">Reference proteome</keyword>
<comment type="subcellular location">
    <subcellularLocation>
        <location evidence="1">Nucleus</location>
    </subcellularLocation>
</comment>
<sequence>MALAESVKMTPVSVAPFNGMENSQTSQRSNHVSSVLLYGVPIVSLFIEGQERLCLAQISNTLLKQFSYNEIHNRRVALGITCVQCTPVQLEILRRAGAMPVSSRRCGMITRREAERLCKSFLGDNTPPRLPDDFAFNVQHKCAWGCRGSFLPSRYNSSRAKCIKCSYCGMFFSPNKFIFHSHRITTNDRYVQPDAANFNSWRRHMTLGGNGYDEKIIHAWEDVKAMFNGGTRKRLVSSSISSRNQGSPTSSATLSTGVGGSSCSSPTNFEREPKEGDGESSPLPQRQLDGQYNYSTVAAAAAVVGVTAVAAATVGVPFNLHGSTVLSPLHSLRSERDLSIMPISRNFVVDYMWQQKDQHYQQQFSKKLSSGDPSLDCESCPRSWVIPDTSGPLATGNSIRISDNTSFNIKNEPHASICGIIKNRKLSGVANSGISLSDYNIPSILNCSAFKPVVASTAIVSTSLYTRSSDSKRTEYIHPQSTRTTTVLTQNTISASSQQIVGHGAFSPIFEKVQSNNEKKSITSVLSNSVSRNLDDNDDDDEVVDIETTEDEGKFIIQHINAPRTPADIVSEGESTSLSQSTSTNIDVEADVEVDVITTDAEDQLELNSSRSSIENTSHSLSIFQTEKFKMSTSPPNSKPMLCDNEKKNSEDVKGFNGNLKIISRRKNEKIQERTCLKKTVSKFANEKALSKSLAAKEVSPSLQVQQRVAFPVFFKSHLHSFRPQQSRQATFSPNTLAESNKWSYPVGNIGPLCCYETSANENCLDLK</sequence>
<dbReference type="GO" id="GO:0000978">
    <property type="term" value="F:RNA polymerase II cis-regulatory region sequence-specific DNA binding"/>
    <property type="evidence" value="ECO:0007669"/>
    <property type="project" value="TreeGrafter"/>
</dbReference>
<dbReference type="FunFam" id="3.10.390.10:FF:000001">
    <property type="entry name" value="SKI family transcriptional corepressor 1"/>
    <property type="match status" value="1"/>
</dbReference>
<evidence type="ECO:0000256" key="6">
    <source>
        <dbReference type="ARBA" id="ARBA00023242"/>
    </source>
</evidence>
<dbReference type="EnsemblMetazoa" id="XM_044460667.1">
    <property type="protein sequence ID" value="XP_044316602.1"/>
    <property type="gene ID" value="LOC108041550"/>
</dbReference>
<dbReference type="Gene3D" id="3.10.390.10">
    <property type="entry name" value="SAND domain-like"/>
    <property type="match status" value="1"/>
</dbReference>
<feature type="compositionally biased region" description="Polar residues" evidence="7">
    <location>
        <begin position="238"/>
        <end position="268"/>
    </location>
</feature>
<dbReference type="AlphaFoldDB" id="A0A6P4EAB2"/>
<dbReference type="OrthoDB" id="3938623at2759"/>
<evidence type="ECO:0000256" key="7">
    <source>
        <dbReference type="SAM" id="MobiDB-lite"/>
    </source>
</evidence>
<evidence type="ECO:0000259" key="8">
    <source>
        <dbReference type="SMART" id="SM01046"/>
    </source>
</evidence>
<dbReference type="CDD" id="cd21080">
    <property type="entry name" value="DHD_Skor"/>
    <property type="match status" value="1"/>
</dbReference>
<dbReference type="SUPFAM" id="SSF46955">
    <property type="entry name" value="Putative DNA-binding domain"/>
    <property type="match status" value="1"/>
</dbReference>
<evidence type="ECO:0000256" key="1">
    <source>
        <dbReference type="ARBA" id="ARBA00004123"/>
    </source>
</evidence>
<dbReference type="FunFam" id="3.10.260.20:FF:000003">
    <property type="entry name" value="SKI family transcriptional corepressor 1 homolog-B-like"/>
    <property type="match status" value="1"/>
</dbReference>
<comment type="similarity">
    <text evidence="2">Belongs to the SKI family.</text>
</comment>